<dbReference type="InterPro" id="IPR035644">
    <property type="entry name" value="MraZ_C"/>
</dbReference>
<gene>
    <name evidence="7" type="primary">mraZ</name>
    <name evidence="9" type="ORF">GGQ98_001432</name>
</gene>
<evidence type="ECO:0000256" key="1">
    <source>
        <dbReference type="ARBA" id="ARBA00013860"/>
    </source>
</evidence>
<dbReference type="Pfam" id="PF02381">
    <property type="entry name" value="MraZ"/>
    <property type="match status" value="1"/>
</dbReference>
<dbReference type="Gene3D" id="3.40.1550.20">
    <property type="entry name" value="Transcriptional regulator MraZ domain"/>
    <property type="match status" value="1"/>
</dbReference>
<organism evidence="9 10">
    <name type="scientific">Sphingosinicella soli</name>
    <dbReference type="NCBI Taxonomy" id="333708"/>
    <lineage>
        <taxon>Bacteria</taxon>
        <taxon>Pseudomonadati</taxon>
        <taxon>Pseudomonadota</taxon>
        <taxon>Alphaproteobacteria</taxon>
        <taxon>Sphingomonadales</taxon>
        <taxon>Sphingosinicellaceae</taxon>
        <taxon>Sphingosinicella</taxon>
    </lineage>
</organism>
<comment type="subunit">
    <text evidence="7">Forms oligomers.</text>
</comment>
<evidence type="ECO:0000256" key="4">
    <source>
        <dbReference type="ARBA" id="ARBA00023015"/>
    </source>
</evidence>
<keyword evidence="2 7" id="KW-0963">Cytoplasm</keyword>
<feature type="domain" description="SpoVT-AbrB" evidence="8">
    <location>
        <begin position="9"/>
        <end position="57"/>
    </location>
</feature>
<dbReference type="RefSeq" id="WP_184067187.1">
    <property type="nucleotide sequence ID" value="NZ_JACHNZ010000013.1"/>
</dbReference>
<dbReference type="GO" id="GO:2000143">
    <property type="term" value="P:negative regulation of DNA-templated transcription initiation"/>
    <property type="evidence" value="ECO:0007669"/>
    <property type="project" value="TreeGrafter"/>
</dbReference>
<evidence type="ECO:0000256" key="6">
    <source>
        <dbReference type="ARBA" id="ARBA00023163"/>
    </source>
</evidence>
<keyword evidence="4 7" id="KW-0805">Transcription regulation</keyword>
<dbReference type="GO" id="GO:0009295">
    <property type="term" value="C:nucleoid"/>
    <property type="evidence" value="ECO:0007669"/>
    <property type="project" value="UniProtKB-SubCell"/>
</dbReference>
<feature type="domain" description="SpoVT-AbrB" evidence="8">
    <location>
        <begin position="88"/>
        <end position="131"/>
    </location>
</feature>
<accession>A0A7W7B0K8</accession>
<dbReference type="SUPFAM" id="SSF89447">
    <property type="entry name" value="AbrB/MazE/MraZ-like"/>
    <property type="match status" value="1"/>
</dbReference>
<name>A0A7W7B0K8_9SPHN</name>
<evidence type="ECO:0000256" key="7">
    <source>
        <dbReference type="HAMAP-Rule" id="MF_01008"/>
    </source>
</evidence>
<keyword evidence="6 7" id="KW-0804">Transcription</keyword>
<comment type="similarity">
    <text evidence="7">Belongs to the MraZ family.</text>
</comment>
<dbReference type="InterPro" id="IPR003444">
    <property type="entry name" value="MraZ"/>
</dbReference>
<dbReference type="HAMAP" id="MF_01008">
    <property type="entry name" value="MraZ"/>
    <property type="match status" value="1"/>
</dbReference>
<sequence>MKRDLFKGFAINAVDAKGRLSIPAGYRSTIETRSAVKEVTLSLRFEPNHIRAYDAYYNDFIYQQIERRFTPEQEAERAAALQREFGFVEPLPYDANGRIVLPAATREAAGIDRLACFLAFADYFEIWDPKALLASDRADPATVFHVRNLLKERGEAI</sequence>
<comment type="subcellular location">
    <subcellularLocation>
        <location evidence="7">Cytoplasm</location>
        <location evidence="7">Nucleoid</location>
    </subcellularLocation>
</comment>
<dbReference type="PANTHER" id="PTHR34701:SF1">
    <property type="entry name" value="TRANSCRIPTIONAL REGULATOR MRAZ"/>
    <property type="match status" value="1"/>
</dbReference>
<evidence type="ECO:0000256" key="3">
    <source>
        <dbReference type="ARBA" id="ARBA00022737"/>
    </source>
</evidence>
<evidence type="ECO:0000313" key="9">
    <source>
        <dbReference type="EMBL" id="MBB4631816.1"/>
    </source>
</evidence>
<proteinExistence type="inferred from homology"/>
<dbReference type="EMBL" id="JACHNZ010000013">
    <property type="protein sequence ID" value="MBB4631816.1"/>
    <property type="molecule type" value="Genomic_DNA"/>
</dbReference>
<dbReference type="CDD" id="cd16321">
    <property type="entry name" value="MraZ_C"/>
    <property type="match status" value="1"/>
</dbReference>
<dbReference type="AlphaFoldDB" id="A0A7W7B0K8"/>
<dbReference type="GO" id="GO:0000976">
    <property type="term" value="F:transcription cis-regulatory region binding"/>
    <property type="evidence" value="ECO:0007669"/>
    <property type="project" value="TreeGrafter"/>
</dbReference>
<dbReference type="GO" id="GO:0005737">
    <property type="term" value="C:cytoplasm"/>
    <property type="evidence" value="ECO:0007669"/>
    <property type="project" value="UniProtKB-UniRule"/>
</dbReference>
<keyword evidence="5 7" id="KW-0238">DNA-binding</keyword>
<dbReference type="InterPro" id="IPR007159">
    <property type="entry name" value="SpoVT-AbrB_dom"/>
</dbReference>
<evidence type="ECO:0000256" key="5">
    <source>
        <dbReference type="ARBA" id="ARBA00023125"/>
    </source>
</evidence>
<evidence type="ECO:0000256" key="2">
    <source>
        <dbReference type="ARBA" id="ARBA00022490"/>
    </source>
</evidence>
<dbReference type="PROSITE" id="PS51740">
    <property type="entry name" value="SPOVT_ABRB"/>
    <property type="match status" value="2"/>
</dbReference>
<evidence type="ECO:0000313" key="10">
    <source>
        <dbReference type="Proteomes" id="UP000566324"/>
    </source>
</evidence>
<dbReference type="InterPro" id="IPR037914">
    <property type="entry name" value="SpoVT-AbrB_sf"/>
</dbReference>
<evidence type="ECO:0000259" key="8">
    <source>
        <dbReference type="PROSITE" id="PS51740"/>
    </source>
</evidence>
<dbReference type="InterPro" id="IPR020603">
    <property type="entry name" value="MraZ_dom"/>
</dbReference>
<protein>
    <recommendedName>
        <fullName evidence="1 7">Transcriptional regulator MraZ</fullName>
    </recommendedName>
</protein>
<keyword evidence="3" id="KW-0677">Repeat</keyword>
<comment type="caution">
    <text evidence="9">The sequence shown here is derived from an EMBL/GenBank/DDBJ whole genome shotgun (WGS) entry which is preliminary data.</text>
</comment>
<dbReference type="Proteomes" id="UP000566324">
    <property type="component" value="Unassembled WGS sequence"/>
</dbReference>
<keyword evidence="10" id="KW-1185">Reference proteome</keyword>
<reference evidence="9 10" key="1">
    <citation type="submission" date="2020-08" db="EMBL/GenBank/DDBJ databases">
        <title>Genomic Encyclopedia of Type Strains, Phase IV (KMG-IV): sequencing the most valuable type-strain genomes for metagenomic binning, comparative biology and taxonomic classification.</title>
        <authorList>
            <person name="Goeker M."/>
        </authorList>
    </citation>
    <scope>NUCLEOTIDE SEQUENCE [LARGE SCALE GENOMIC DNA]</scope>
    <source>
        <strain evidence="9 10">DSM 17328</strain>
    </source>
</reference>
<dbReference type="PANTHER" id="PTHR34701">
    <property type="entry name" value="TRANSCRIPTIONAL REGULATOR MRAZ"/>
    <property type="match status" value="1"/>
</dbReference>
<dbReference type="InterPro" id="IPR038619">
    <property type="entry name" value="MraZ_sf"/>
</dbReference>
<dbReference type="GO" id="GO:0003700">
    <property type="term" value="F:DNA-binding transcription factor activity"/>
    <property type="evidence" value="ECO:0007669"/>
    <property type="project" value="UniProtKB-UniRule"/>
</dbReference>